<dbReference type="OrthoDB" id="142218at2"/>
<keyword evidence="4" id="KW-1185">Reference proteome</keyword>
<dbReference type="AlphaFoldDB" id="A0A4R1AX12"/>
<name>A0A4R1AX12_9BACI</name>
<evidence type="ECO:0000259" key="2">
    <source>
        <dbReference type="Pfam" id="PF13556"/>
    </source>
</evidence>
<dbReference type="Proteomes" id="UP000293846">
    <property type="component" value="Unassembled WGS sequence"/>
</dbReference>
<feature type="domain" description="PucR C-terminal helix-turn-helix" evidence="2">
    <location>
        <begin position="456"/>
        <end position="512"/>
    </location>
</feature>
<dbReference type="RefSeq" id="WP_057765433.1">
    <property type="nucleotide sequence ID" value="NZ_LMBX01000015.1"/>
</dbReference>
<dbReference type="STRING" id="1742358.GCA_001439605_01269"/>
<dbReference type="InterPro" id="IPR012914">
    <property type="entry name" value="PucR_dom"/>
</dbReference>
<dbReference type="EMBL" id="SJTH01000032">
    <property type="protein sequence ID" value="TCJ02455.1"/>
    <property type="molecule type" value="Genomic_DNA"/>
</dbReference>
<dbReference type="Pfam" id="PF13556">
    <property type="entry name" value="HTH_30"/>
    <property type="match status" value="1"/>
</dbReference>
<dbReference type="InterPro" id="IPR051448">
    <property type="entry name" value="CdaR-like_regulators"/>
</dbReference>
<gene>
    <name evidence="3" type="ORF">E0Y62_19155</name>
</gene>
<sequence length="523" mass="60984">MITVEAIAKALEKENIKLVGGRKKADREISYITSLELTEKTSRIKENGFVLSTFHAFKDVEQIIAHLEWLIDEIKISAIGFHTASMKAIPQEVIEFANANALALFEIPEDIPYYMIFEKFNWLMNEKENEQLAAIYKLNEKLIESVLLEKDLNSIVKVIGEHINNIVCVLDPYFEPIAFWKKKDQTRSQIKYLIELIINKNKENVLKVRFTSREATITVKDEMAAAAHFKVFPLFSNMTFLGYMLICQEGIRDKYSEEVIKNGIRALSLAAHNKNTLLNYQKRKDIKLFERIFQGDAAEISVSDFYIDLKKVTCIFQVQSYSPNSLQSQLQMFSELFIENHSNSRIWIYNKKIVGVIETACEKEKMTNILSDFPDARIGVSSIEKSAEIKKLQKMYEQSALALTHCHVQNKQLVFWEQIGIEKMAYHIQPNSLFDRLDEEILDPLISYDREKSANLTETLYVYLKYFFNLQKSSSELFVHPNTIKYRMQKINELLQIDIQNPTHYSMLMLAYSLYHYKQRKDD</sequence>
<evidence type="ECO:0000313" key="4">
    <source>
        <dbReference type="Proteomes" id="UP000293846"/>
    </source>
</evidence>
<reference evidence="3 4" key="1">
    <citation type="submission" date="2019-03" db="EMBL/GenBank/DDBJ databases">
        <authorList>
            <person name="Jensen L."/>
            <person name="Storgaard J."/>
            <person name="Sulaj E."/>
            <person name="Schramm A."/>
            <person name="Marshall I.P.G."/>
        </authorList>
    </citation>
    <scope>NUCLEOTIDE SEQUENCE [LARGE SCALE GENOMIC DNA]</scope>
    <source>
        <strain evidence="3 4">2017H2G3</strain>
    </source>
</reference>
<dbReference type="PANTHER" id="PTHR33744">
    <property type="entry name" value="CARBOHYDRATE DIACID REGULATOR"/>
    <property type="match status" value="1"/>
</dbReference>
<dbReference type="Pfam" id="PF07905">
    <property type="entry name" value="PucR"/>
    <property type="match status" value="1"/>
</dbReference>
<proteinExistence type="predicted"/>
<feature type="domain" description="Purine catabolism PurC-like" evidence="1">
    <location>
        <begin position="14"/>
        <end position="119"/>
    </location>
</feature>
<evidence type="ECO:0000259" key="1">
    <source>
        <dbReference type="Pfam" id="PF07905"/>
    </source>
</evidence>
<dbReference type="InterPro" id="IPR025736">
    <property type="entry name" value="PucR_C-HTH_dom"/>
</dbReference>
<organism evidence="3 4">
    <name type="scientific">Cytobacillus praedii</name>
    <dbReference type="NCBI Taxonomy" id="1742358"/>
    <lineage>
        <taxon>Bacteria</taxon>
        <taxon>Bacillati</taxon>
        <taxon>Bacillota</taxon>
        <taxon>Bacilli</taxon>
        <taxon>Bacillales</taxon>
        <taxon>Bacillaceae</taxon>
        <taxon>Cytobacillus</taxon>
    </lineage>
</organism>
<accession>A0A4R1AX12</accession>
<protein>
    <submittedName>
        <fullName evidence="3">PucR family transcriptional regulator</fullName>
    </submittedName>
</protein>
<dbReference type="PANTHER" id="PTHR33744:SF15">
    <property type="entry name" value="CARBOHYDRATE DIACID REGULATOR"/>
    <property type="match status" value="1"/>
</dbReference>
<dbReference type="InterPro" id="IPR042070">
    <property type="entry name" value="PucR_C-HTH_sf"/>
</dbReference>
<dbReference type="Gene3D" id="1.10.10.2840">
    <property type="entry name" value="PucR C-terminal helix-turn-helix domain"/>
    <property type="match status" value="1"/>
</dbReference>
<comment type="caution">
    <text evidence="3">The sequence shown here is derived from an EMBL/GenBank/DDBJ whole genome shotgun (WGS) entry which is preliminary data.</text>
</comment>
<evidence type="ECO:0000313" key="3">
    <source>
        <dbReference type="EMBL" id="TCJ02455.1"/>
    </source>
</evidence>